<dbReference type="RefSeq" id="WP_124540232.1">
    <property type="nucleotide sequence ID" value="NZ_QUSW01000002.1"/>
</dbReference>
<dbReference type="Proteomes" id="UP000267464">
    <property type="component" value="Unassembled WGS sequence"/>
</dbReference>
<protein>
    <recommendedName>
        <fullName evidence="3">MSHA biogenesis protein MshI</fullName>
    </recommendedName>
</protein>
<gene>
    <name evidence="1" type="ORF">DZC73_10870</name>
</gene>
<comment type="caution">
    <text evidence="1">The sequence shown here is derived from an EMBL/GenBank/DDBJ whole genome shotgun (WGS) entry which is preliminary data.</text>
</comment>
<accession>A0A3N7J310</accession>
<dbReference type="Pfam" id="PF05137">
    <property type="entry name" value="PilN"/>
    <property type="match status" value="1"/>
</dbReference>
<dbReference type="OrthoDB" id="5405677at2"/>
<dbReference type="InterPro" id="IPR007813">
    <property type="entry name" value="PilN"/>
</dbReference>
<evidence type="ECO:0000313" key="2">
    <source>
        <dbReference type="Proteomes" id="UP000267464"/>
    </source>
</evidence>
<proteinExistence type="predicted"/>
<reference evidence="1 2" key="2">
    <citation type="submission" date="2018-12" db="EMBL/GenBank/DDBJ databases">
        <title>Rhizobacter gummiphilus sp. nov., a rubber-degrading bacterium isolated from the soil of a botanical garden in Japan.</title>
        <authorList>
            <person name="Shunsuke S.S."/>
        </authorList>
    </citation>
    <scope>NUCLEOTIDE SEQUENCE [LARGE SCALE GENOMIC DNA]</scope>
    <source>
        <strain evidence="1 2">S-16</strain>
    </source>
</reference>
<name>A0A3N7J310_9BURK</name>
<dbReference type="EMBL" id="QUSW01000002">
    <property type="protein sequence ID" value="RQP25322.1"/>
    <property type="molecule type" value="Genomic_DNA"/>
</dbReference>
<evidence type="ECO:0000313" key="1">
    <source>
        <dbReference type="EMBL" id="RQP25322.1"/>
    </source>
</evidence>
<sequence length="226" mass="24147">MARQNINLYDASLRIQHDWLSAETCAAAIGAAVLVVALGAGITHWQLGQLQAPAQQTADALQAQQNAIQELARQVDSLRPDTKLVAEVGSTQATLEQRQAALQMIRAGGLGDQQGHSGTLRAFARQTLDGLWLTGLVLDHQDLALRGRAMNPELIPAYVGRLNQEPALQGRAFRALDIARPMDDMAATPVAAKASAPADNKPQLARYVEFSLTGSQGAAVGKEDKR</sequence>
<dbReference type="AlphaFoldDB" id="A0A3N7J310"/>
<reference evidence="1 2" key="1">
    <citation type="submission" date="2018-08" db="EMBL/GenBank/DDBJ databases">
        <authorList>
            <person name="Khan S.A."/>
            <person name="Jeon C.O."/>
            <person name="Chun B.H."/>
            <person name="Jeong S.E."/>
        </authorList>
    </citation>
    <scope>NUCLEOTIDE SEQUENCE [LARGE SCALE GENOMIC DNA]</scope>
    <source>
        <strain evidence="1 2">S-16</strain>
    </source>
</reference>
<organism evidence="1 2">
    <name type="scientific">Piscinibacter terrae</name>
    <dbReference type="NCBI Taxonomy" id="2496871"/>
    <lineage>
        <taxon>Bacteria</taxon>
        <taxon>Pseudomonadati</taxon>
        <taxon>Pseudomonadota</taxon>
        <taxon>Betaproteobacteria</taxon>
        <taxon>Burkholderiales</taxon>
        <taxon>Sphaerotilaceae</taxon>
        <taxon>Piscinibacter</taxon>
    </lineage>
</organism>
<keyword evidence="2" id="KW-1185">Reference proteome</keyword>
<evidence type="ECO:0008006" key="3">
    <source>
        <dbReference type="Google" id="ProtNLM"/>
    </source>
</evidence>